<keyword evidence="5" id="KW-0547">Nucleotide-binding</keyword>
<keyword evidence="12" id="KW-1185">Reference proteome</keyword>
<evidence type="ECO:0000256" key="6">
    <source>
        <dbReference type="ARBA" id="ARBA00022840"/>
    </source>
</evidence>
<evidence type="ECO:0000313" key="12">
    <source>
        <dbReference type="Proteomes" id="UP001332931"/>
    </source>
</evidence>
<dbReference type="SMART" id="SM00382">
    <property type="entry name" value="AAA"/>
    <property type="match status" value="2"/>
</dbReference>
<reference evidence="11 12" key="1">
    <citation type="submission" date="2024-01" db="EMBL/GenBank/DDBJ databases">
        <title>Description of Olsenella sp. nov., isolated from pig feces.</title>
        <authorList>
            <person name="Chang Y.-H."/>
        </authorList>
    </citation>
    <scope>NUCLEOTIDE SEQUENCE [LARGE SCALE GENOMIC DNA]</scope>
    <source>
        <strain evidence="11 12">YH-ols2223</strain>
    </source>
</reference>
<evidence type="ECO:0000259" key="10">
    <source>
        <dbReference type="PROSITE" id="PS50893"/>
    </source>
</evidence>
<dbReference type="PROSITE" id="PS00211">
    <property type="entry name" value="ABC_TRANSPORTER_1"/>
    <property type="match status" value="1"/>
</dbReference>
<evidence type="ECO:0000313" key="11">
    <source>
        <dbReference type="EMBL" id="MEE6146938.1"/>
    </source>
</evidence>
<keyword evidence="8" id="KW-0472">Membrane</keyword>
<dbReference type="Proteomes" id="UP001332931">
    <property type="component" value="Unassembled WGS sequence"/>
</dbReference>
<keyword evidence="3" id="KW-0813">Transport</keyword>
<dbReference type="PANTHER" id="PTHR43553:SF27">
    <property type="entry name" value="ENERGY-COUPLING FACTOR TRANSPORTER ATP-BINDING PROTEIN ECFA2"/>
    <property type="match status" value="1"/>
</dbReference>
<dbReference type="CDD" id="cd03225">
    <property type="entry name" value="ABC_cobalt_CbiO_domain1"/>
    <property type="match status" value="2"/>
</dbReference>
<dbReference type="InterPro" id="IPR003593">
    <property type="entry name" value="AAA+_ATPase"/>
</dbReference>
<sequence length="641" mass="67080">MGTSPSQVRTAPCAAGRRPVPRKGGEPLLSLRGVTLRYDSGVRALDGVDLDVFPAERLCVLGANGSGKSTLGSVLCGLLAPDEGEVTLLGERVLADGRVDFDAYRRARRGIGLVFQNPDDQIVTTVVEEDVAFGPENLGLDPEEIGRRVRREIRRVALDDYAKADPTLLSGGQKQRLAIAGALAMEPRAIVFDEPAALLDVRGRRSILEVMGELRESGIGMVHITHYMDEALSADRVVVLDHGRVRLEGTPEEVFAHADHIRDLGLEEPFPARLSGRLAELGVGVGWTCDPQELAASVAAVCAHAPAPGEKDAGPATAAGEGGRQAAPAEGLCPTPAPARGAGAEEPAVLVDHVSYGYADGIAGTPAGSALDDVSLEALRGESVAIVGQTGSGKSTLLRLVCALDTPDAGTIRVDGLDTADKRSRRLIHGRIGYVMQFPERQLFAETVAQDVAYGPTNLGLAAGEVSRRVAEALALVGLADKADDSPFELSGGQQRLCALAGILAMRPETIVLDEPSAGLDPRGRIELESILDDVHARGATVVRVTHSMEEAAEAERVVVLDRSRVLMRGTPAEVFSPENGRALAEAGLGLPLPLRWALRLGELGVDGLGRPLTTEALARAVARRAGAARTGGGAAKGGEA</sequence>
<dbReference type="NCBIfam" id="NF010167">
    <property type="entry name" value="PRK13648.1"/>
    <property type="match status" value="2"/>
</dbReference>
<dbReference type="Pfam" id="PF00005">
    <property type="entry name" value="ABC_tran"/>
    <property type="match status" value="2"/>
</dbReference>
<evidence type="ECO:0000256" key="7">
    <source>
        <dbReference type="ARBA" id="ARBA00022967"/>
    </source>
</evidence>
<dbReference type="InterPro" id="IPR003439">
    <property type="entry name" value="ABC_transporter-like_ATP-bd"/>
</dbReference>
<dbReference type="InterPro" id="IPR027417">
    <property type="entry name" value="P-loop_NTPase"/>
</dbReference>
<feature type="region of interest" description="Disordered" evidence="9">
    <location>
        <begin position="310"/>
        <end position="342"/>
    </location>
</feature>
<gene>
    <name evidence="11" type="ORF">VXJ25_02840</name>
</gene>
<dbReference type="SUPFAM" id="SSF52540">
    <property type="entry name" value="P-loop containing nucleoside triphosphate hydrolases"/>
    <property type="match status" value="2"/>
</dbReference>
<evidence type="ECO:0000256" key="2">
    <source>
        <dbReference type="ARBA" id="ARBA00005417"/>
    </source>
</evidence>
<protein>
    <submittedName>
        <fullName evidence="11">Energy-coupling factor transporter ATPase</fullName>
    </submittedName>
</protein>
<feature type="domain" description="ABC transporter" evidence="10">
    <location>
        <begin position="29"/>
        <end position="267"/>
    </location>
</feature>
<feature type="region of interest" description="Disordered" evidence="9">
    <location>
        <begin position="1"/>
        <end position="24"/>
    </location>
</feature>
<name>A0ABU7R8U2_9ACTN</name>
<accession>A0ABU7R8U2</accession>
<evidence type="ECO:0000256" key="9">
    <source>
        <dbReference type="SAM" id="MobiDB-lite"/>
    </source>
</evidence>
<dbReference type="Gene3D" id="3.40.50.300">
    <property type="entry name" value="P-loop containing nucleotide triphosphate hydrolases"/>
    <property type="match status" value="2"/>
</dbReference>
<comment type="subcellular location">
    <subcellularLocation>
        <location evidence="1">Cell membrane</location>
        <topology evidence="1">Peripheral membrane protein</topology>
    </subcellularLocation>
</comment>
<comment type="similarity">
    <text evidence="2">Belongs to the ABC transporter superfamily.</text>
</comment>
<comment type="caution">
    <text evidence="11">The sequence shown here is derived from an EMBL/GenBank/DDBJ whole genome shotgun (WGS) entry which is preliminary data.</text>
</comment>
<keyword evidence="4" id="KW-1003">Cell membrane</keyword>
<keyword evidence="6" id="KW-0067">ATP-binding</keyword>
<dbReference type="InterPro" id="IPR050095">
    <property type="entry name" value="ECF_ABC_transporter_ATP-bd"/>
</dbReference>
<dbReference type="RefSeq" id="WP_330957704.1">
    <property type="nucleotide sequence ID" value="NZ_JAZGJQ010000002.1"/>
</dbReference>
<proteinExistence type="inferred from homology"/>
<evidence type="ECO:0000256" key="5">
    <source>
        <dbReference type="ARBA" id="ARBA00022741"/>
    </source>
</evidence>
<evidence type="ECO:0000256" key="4">
    <source>
        <dbReference type="ARBA" id="ARBA00022475"/>
    </source>
</evidence>
<dbReference type="PANTHER" id="PTHR43553">
    <property type="entry name" value="HEAVY METAL TRANSPORTER"/>
    <property type="match status" value="1"/>
</dbReference>
<evidence type="ECO:0000256" key="1">
    <source>
        <dbReference type="ARBA" id="ARBA00004202"/>
    </source>
</evidence>
<dbReference type="InterPro" id="IPR017871">
    <property type="entry name" value="ABC_transporter-like_CS"/>
</dbReference>
<dbReference type="EMBL" id="JAZGJQ010000002">
    <property type="protein sequence ID" value="MEE6146938.1"/>
    <property type="molecule type" value="Genomic_DNA"/>
</dbReference>
<keyword evidence="7" id="KW-1278">Translocase</keyword>
<organism evidence="11 12">
    <name type="scientific">Olsenella absiana</name>
    <dbReference type="NCBI Taxonomy" id="3115222"/>
    <lineage>
        <taxon>Bacteria</taxon>
        <taxon>Bacillati</taxon>
        <taxon>Actinomycetota</taxon>
        <taxon>Coriobacteriia</taxon>
        <taxon>Coriobacteriales</taxon>
        <taxon>Atopobiaceae</taxon>
        <taxon>Olsenella</taxon>
    </lineage>
</organism>
<feature type="domain" description="ABC transporter" evidence="10">
    <location>
        <begin position="349"/>
        <end position="588"/>
    </location>
</feature>
<dbReference type="PROSITE" id="PS50893">
    <property type="entry name" value="ABC_TRANSPORTER_2"/>
    <property type="match status" value="2"/>
</dbReference>
<evidence type="ECO:0000256" key="8">
    <source>
        <dbReference type="ARBA" id="ARBA00023136"/>
    </source>
</evidence>
<evidence type="ECO:0000256" key="3">
    <source>
        <dbReference type="ARBA" id="ARBA00022448"/>
    </source>
</evidence>
<dbReference type="InterPro" id="IPR015856">
    <property type="entry name" value="ABC_transpr_CbiO/EcfA_su"/>
</dbReference>